<organism evidence="2 3">
    <name type="scientific">Cimex lectularius</name>
    <name type="common">Bed bug</name>
    <name type="synonym">Acanthia lectularia</name>
    <dbReference type="NCBI Taxonomy" id="79782"/>
    <lineage>
        <taxon>Eukaryota</taxon>
        <taxon>Metazoa</taxon>
        <taxon>Ecdysozoa</taxon>
        <taxon>Arthropoda</taxon>
        <taxon>Hexapoda</taxon>
        <taxon>Insecta</taxon>
        <taxon>Pterygota</taxon>
        <taxon>Neoptera</taxon>
        <taxon>Paraneoptera</taxon>
        <taxon>Hemiptera</taxon>
        <taxon>Heteroptera</taxon>
        <taxon>Panheteroptera</taxon>
        <taxon>Cimicomorpha</taxon>
        <taxon>Cimicidae</taxon>
        <taxon>Cimex</taxon>
    </lineage>
</organism>
<dbReference type="OrthoDB" id="6415470at2759"/>
<evidence type="ECO:0000256" key="1">
    <source>
        <dbReference type="SAM" id="MobiDB-lite"/>
    </source>
</evidence>
<dbReference type="GO" id="GO:0005634">
    <property type="term" value="C:nucleus"/>
    <property type="evidence" value="ECO:0007669"/>
    <property type="project" value="TreeGrafter"/>
</dbReference>
<evidence type="ECO:0008006" key="4">
    <source>
        <dbReference type="Google" id="ProtNLM"/>
    </source>
</evidence>
<dbReference type="EnsemblMetazoa" id="XM_014397699.2">
    <property type="protein sequence ID" value="XP_014253185.1"/>
    <property type="gene ID" value="LOC106668721"/>
</dbReference>
<dbReference type="PANTHER" id="PTHR13475:SF3">
    <property type="entry name" value="NEUGRIN"/>
    <property type="match status" value="1"/>
</dbReference>
<reference evidence="2" key="1">
    <citation type="submission" date="2022-01" db="UniProtKB">
        <authorList>
            <consortium name="EnsemblMetazoa"/>
        </authorList>
    </citation>
    <scope>IDENTIFICATION</scope>
</reference>
<dbReference type="KEGG" id="clec:106668721"/>
<dbReference type="InterPro" id="IPR010487">
    <property type="entry name" value="NGRN/Rrg9"/>
</dbReference>
<keyword evidence="3" id="KW-1185">Reference proteome</keyword>
<dbReference type="Pfam" id="PF06413">
    <property type="entry name" value="Neugrin"/>
    <property type="match status" value="1"/>
</dbReference>
<protein>
    <recommendedName>
        <fullName evidence="4">Neurite outgrowth-associated protein</fullName>
    </recommendedName>
</protein>
<feature type="region of interest" description="Disordered" evidence="1">
    <location>
        <begin position="225"/>
        <end position="245"/>
    </location>
</feature>
<sequence length="371" mass="43113">MKFCRPHFFRHTYNMWLRGGPGKAPGIQKRLDLIREDTPDLSRLKIDEKVFDDLEADLNNSEALADHHISFFSDLNRIRKKIEFNQIERKYFGVNKKPNMLTWSEKEQIRHLNHIDPEIWTPEKLADSFPATIDVIKKLIRSQWIPRDLKRVKKHDKAVSANWKAFETGRLNLPENLKEHFSKFTSRRKIVLANETPESLELTETASCSDEEGEWSRIVAKCQNESTSKRENHPLTLSPSGKSETYVLGGHKRGRHTELMTLAEVKKTQSLSDTDDRAPFDRAFIMHCIESRLVAKERHSAIINSNYVPSLKMSQSSSGTFSSEKLKEEKIQMTINIPKNKWKKGAIYRVNNCYYSDEGKFLYKAVFGRKT</sequence>
<gene>
    <name evidence="2" type="primary">106668721</name>
</gene>
<proteinExistence type="predicted"/>
<dbReference type="PANTHER" id="PTHR13475">
    <property type="entry name" value="NEUGRIN"/>
    <property type="match status" value="1"/>
</dbReference>
<evidence type="ECO:0000313" key="3">
    <source>
        <dbReference type="Proteomes" id="UP000494040"/>
    </source>
</evidence>
<evidence type="ECO:0000313" key="2">
    <source>
        <dbReference type="EnsemblMetazoa" id="XP_014253185.1"/>
    </source>
</evidence>
<name>A0A8I6S4D8_CIMLE</name>
<accession>A0A8I6S4D8</accession>
<dbReference type="Proteomes" id="UP000494040">
    <property type="component" value="Unassembled WGS sequence"/>
</dbReference>
<dbReference type="OMA" id="FMDVQKT"/>
<dbReference type="AlphaFoldDB" id="A0A8I6S4D8"/>